<sequence>MTDKDKSTKEQFPDMKIDIKADSPGDSRDTRSRELNEKELEGVSGGATISKAELIKLQKKC</sequence>
<dbReference type="NCBIfam" id="TIGR01847">
    <property type="entry name" value="bacteriocin_sig"/>
    <property type="match status" value="1"/>
</dbReference>
<name>A0A9D7FC59_9RHOO</name>
<dbReference type="AlphaFoldDB" id="A0A9D7FC59"/>
<organism evidence="2 3">
    <name type="scientific">Candidatus Propionivibrio dominans</name>
    <dbReference type="NCBI Taxonomy" id="2954373"/>
    <lineage>
        <taxon>Bacteria</taxon>
        <taxon>Pseudomonadati</taxon>
        <taxon>Pseudomonadota</taxon>
        <taxon>Betaproteobacteria</taxon>
        <taxon>Rhodocyclales</taxon>
        <taxon>Rhodocyclaceae</taxon>
        <taxon>Propionivibrio</taxon>
    </lineage>
</organism>
<dbReference type="EMBL" id="JADJNC010000001">
    <property type="protein sequence ID" value="MBK7421619.1"/>
    <property type="molecule type" value="Genomic_DNA"/>
</dbReference>
<evidence type="ECO:0000313" key="3">
    <source>
        <dbReference type="Proteomes" id="UP000886602"/>
    </source>
</evidence>
<proteinExistence type="predicted"/>
<gene>
    <name evidence="2" type="ORF">IPJ48_00160</name>
</gene>
<evidence type="ECO:0000313" key="2">
    <source>
        <dbReference type="EMBL" id="MBK7421619.1"/>
    </source>
</evidence>
<dbReference type="Proteomes" id="UP000886602">
    <property type="component" value="Unassembled WGS sequence"/>
</dbReference>
<dbReference type="InterPro" id="IPR010133">
    <property type="entry name" value="Bacteriocin_signal_seq"/>
</dbReference>
<accession>A0A9D7FC59</accession>
<protein>
    <submittedName>
        <fullName evidence="2">Bacteriocin</fullName>
    </submittedName>
</protein>
<comment type="caution">
    <text evidence="2">The sequence shown here is derived from an EMBL/GenBank/DDBJ whole genome shotgun (WGS) entry which is preliminary data.</text>
</comment>
<feature type="compositionally biased region" description="Basic and acidic residues" evidence="1">
    <location>
        <begin position="1"/>
        <end position="41"/>
    </location>
</feature>
<feature type="region of interest" description="Disordered" evidence="1">
    <location>
        <begin position="1"/>
        <end position="44"/>
    </location>
</feature>
<evidence type="ECO:0000256" key="1">
    <source>
        <dbReference type="SAM" id="MobiDB-lite"/>
    </source>
</evidence>
<reference evidence="2" key="1">
    <citation type="submission" date="2020-10" db="EMBL/GenBank/DDBJ databases">
        <title>Connecting structure to function with the recovery of over 1000 high-quality activated sludge metagenome-assembled genomes encoding full-length rRNA genes using long-read sequencing.</title>
        <authorList>
            <person name="Singleton C.M."/>
            <person name="Petriglieri F."/>
            <person name="Kristensen J.M."/>
            <person name="Kirkegaard R.H."/>
            <person name="Michaelsen T.Y."/>
            <person name="Andersen M.H."/>
            <person name="Karst S.M."/>
            <person name="Dueholm M.S."/>
            <person name="Nielsen P.H."/>
            <person name="Albertsen M."/>
        </authorList>
    </citation>
    <scope>NUCLEOTIDE SEQUENCE</scope>
    <source>
        <strain evidence="2">EsbW_18-Q3-R4-48_MAXAC.044</strain>
    </source>
</reference>